<proteinExistence type="predicted"/>
<evidence type="ECO:0000313" key="1">
    <source>
        <dbReference type="EMBL" id="CAI9733193.1"/>
    </source>
</evidence>
<organism evidence="1 2">
    <name type="scientific">Octopus vulgaris</name>
    <name type="common">Common octopus</name>
    <dbReference type="NCBI Taxonomy" id="6645"/>
    <lineage>
        <taxon>Eukaryota</taxon>
        <taxon>Metazoa</taxon>
        <taxon>Spiralia</taxon>
        <taxon>Lophotrochozoa</taxon>
        <taxon>Mollusca</taxon>
        <taxon>Cephalopoda</taxon>
        <taxon>Coleoidea</taxon>
        <taxon>Octopodiformes</taxon>
        <taxon>Octopoda</taxon>
        <taxon>Incirrata</taxon>
        <taxon>Octopodidae</taxon>
        <taxon>Octopus</taxon>
    </lineage>
</organism>
<dbReference type="AlphaFoldDB" id="A0AA36FG21"/>
<name>A0AA36FG21_OCTVU</name>
<reference evidence="1" key="1">
    <citation type="submission" date="2023-08" db="EMBL/GenBank/DDBJ databases">
        <authorList>
            <person name="Alioto T."/>
            <person name="Alioto T."/>
            <person name="Gomez Garrido J."/>
        </authorList>
    </citation>
    <scope>NUCLEOTIDE SEQUENCE</scope>
</reference>
<keyword evidence="2" id="KW-1185">Reference proteome</keyword>
<gene>
    <name evidence="1" type="ORF">OCTVUL_1B010938</name>
</gene>
<dbReference type="Proteomes" id="UP001162480">
    <property type="component" value="Chromosome 14"/>
</dbReference>
<accession>A0AA36FG21</accession>
<evidence type="ECO:0000313" key="2">
    <source>
        <dbReference type="Proteomes" id="UP001162480"/>
    </source>
</evidence>
<dbReference type="EMBL" id="OX597827">
    <property type="protein sequence ID" value="CAI9733193.1"/>
    <property type="molecule type" value="Genomic_DNA"/>
</dbReference>
<sequence>MKLQLSLLTSSLLRIVNPSARMLEIVWAETFECSMEYVVVFILALGAVSSNFTENMLPFSFLSGSIKCQSRGDRLVALLEHQIRCITVSVLALCILNSDFT</sequence>
<protein>
    <submittedName>
        <fullName evidence="1">Uncharacterized protein</fullName>
    </submittedName>
</protein>